<feature type="transmembrane region" description="Helical" evidence="1">
    <location>
        <begin position="110"/>
        <end position="131"/>
    </location>
</feature>
<dbReference type="AlphaFoldDB" id="H6RDN4"/>
<protein>
    <submittedName>
        <fullName evidence="2">Uncharacterized protein</fullName>
    </submittedName>
</protein>
<reference evidence="2" key="1">
    <citation type="journal article" date="2012" name="Environ. Microbiol.">
        <title>Genomic content of uncultured Bacteroidetes from contrasting oceanic provinces in the North Atlantic Ocean.</title>
        <authorList>
            <person name="Gomez-Pereira P.R."/>
            <person name="Schuler M."/>
            <person name="Fuchs B.M."/>
            <person name="Bennke C."/>
            <person name="Teeling H."/>
            <person name="Waldmann J."/>
            <person name="Richter M."/>
            <person name="Barbe V."/>
            <person name="Bataille E."/>
            <person name="Glockner F.O."/>
            <person name="Amann R."/>
        </authorList>
    </citation>
    <scope>NUCLEOTIDE SEQUENCE</scope>
</reference>
<keyword evidence="1" id="KW-0472">Membrane</keyword>
<feature type="transmembrane region" description="Helical" evidence="1">
    <location>
        <begin position="69"/>
        <end position="90"/>
    </location>
</feature>
<evidence type="ECO:0000256" key="1">
    <source>
        <dbReference type="SAM" id="Phobius"/>
    </source>
</evidence>
<feature type="transmembrane region" description="Helical" evidence="1">
    <location>
        <begin position="177"/>
        <end position="194"/>
    </location>
</feature>
<keyword evidence="1" id="KW-0812">Transmembrane</keyword>
<sequence length="197" mass="23077">MRLNRKHFLLFSEALIPVLGFFFWNWGLYFILLFYFIDVLAQEVIMHLKSKKITKTHNIKDNKEWFFSGALSLFTVFAMITLIHVAMYSIEPSIDFIKQIKLFWTYEEMGMQQGYLLIPLVVFAAYSQYRMDFLMMRKDRVAELNIEWKKHLRALLVIIGFTGIVIGLSQFIVLAEIVYVLGIVGLIAAYNLLVGEK</sequence>
<reference evidence="2" key="2">
    <citation type="submission" date="2012-02" db="EMBL/GenBank/DDBJ databases">
        <authorList>
            <person name="Genoscope - CEA"/>
        </authorList>
    </citation>
    <scope>NUCLEOTIDE SEQUENCE</scope>
</reference>
<gene>
    <name evidence="2" type="ORF">VIS_S3ARA10011</name>
</gene>
<keyword evidence="1" id="KW-1133">Transmembrane helix</keyword>
<feature type="transmembrane region" description="Helical" evidence="1">
    <location>
        <begin position="152"/>
        <end position="171"/>
    </location>
</feature>
<proteinExistence type="predicted"/>
<dbReference type="EMBL" id="FO117572">
    <property type="protein sequence ID" value="CCF99145.1"/>
    <property type="molecule type" value="Genomic_DNA"/>
</dbReference>
<accession>H6RDN4</accession>
<evidence type="ECO:0000313" key="2">
    <source>
        <dbReference type="EMBL" id="CCF99145.1"/>
    </source>
</evidence>
<organism evidence="2">
    <name type="scientific">uncultured Flavobacteriia bacterium</name>
    <dbReference type="NCBI Taxonomy" id="212695"/>
    <lineage>
        <taxon>Bacteria</taxon>
        <taxon>Pseudomonadati</taxon>
        <taxon>Bacteroidota</taxon>
        <taxon>Flavobacteriia</taxon>
        <taxon>environmental samples</taxon>
    </lineage>
</organism>
<name>H6RDN4_9BACT</name>